<dbReference type="PANTHER" id="PTHR44229">
    <property type="entry name" value="15-HYDROXYPROSTAGLANDIN DEHYDROGENASE [NAD(+)]"/>
    <property type="match status" value="1"/>
</dbReference>
<dbReference type="InterPro" id="IPR002347">
    <property type="entry name" value="SDR_fam"/>
</dbReference>
<dbReference type="GO" id="GO:0016616">
    <property type="term" value="F:oxidoreductase activity, acting on the CH-OH group of donors, NAD or NADP as acceptor"/>
    <property type="evidence" value="ECO:0007669"/>
    <property type="project" value="TreeGrafter"/>
</dbReference>
<dbReference type="InterPro" id="IPR020904">
    <property type="entry name" value="Sc_DH/Rdtase_CS"/>
</dbReference>
<dbReference type="EMBL" id="JAUTXT010000015">
    <property type="protein sequence ID" value="KAK3675277.1"/>
    <property type="molecule type" value="Genomic_DNA"/>
</dbReference>
<keyword evidence="3" id="KW-0560">Oxidoreductase</keyword>
<protein>
    <recommendedName>
        <fullName evidence="6">NAD(P)-binding protein</fullName>
    </recommendedName>
</protein>
<reference evidence="4" key="1">
    <citation type="submission" date="2023-07" db="EMBL/GenBank/DDBJ databases">
        <title>Black Yeasts Isolated from many extreme environments.</title>
        <authorList>
            <person name="Coleine C."/>
            <person name="Stajich J.E."/>
            <person name="Selbmann L."/>
        </authorList>
    </citation>
    <scope>NUCLEOTIDE SEQUENCE</scope>
    <source>
        <strain evidence="4">CCFEE 5485</strain>
    </source>
</reference>
<sequence>MASTDSSSSAPKVALVTGGASGMGYAVAAALSTSKTYNWSIHILDLNPDRGAIAAKELGPKITFHPVNVTSYPSLATAFQQTYRQHKRLDFVFANAGILDAAEFYDRHDDENNASSDEPPPAPKTGVIDIDLTSVITTTHLALHYFRLTPHSPSIHPPSPRSLIITASCGGFYACPLQPLYGAAKHGTIGWTRNIASRFYRDDGIRVNAICPSAVKTNLLPEAAWRTFPEEFFTPLGKVVEVVEMLLIGHGRDEEGTERERLVGETVEISGGRHYFRGQQGYCDEAMGAMMGATGKDEFAK</sequence>
<organism evidence="4 5">
    <name type="scientific">Recurvomyces mirabilis</name>
    <dbReference type="NCBI Taxonomy" id="574656"/>
    <lineage>
        <taxon>Eukaryota</taxon>
        <taxon>Fungi</taxon>
        <taxon>Dikarya</taxon>
        <taxon>Ascomycota</taxon>
        <taxon>Pezizomycotina</taxon>
        <taxon>Dothideomycetes</taxon>
        <taxon>Dothideomycetidae</taxon>
        <taxon>Mycosphaerellales</taxon>
        <taxon>Teratosphaeriaceae</taxon>
        <taxon>Recurvomyces</taxon>
    </lineage>
</organism>
<dbReference type="SUPFAM" id="SSF51735">
    <property type="entry name" value="NAD(P)-binding Rossmann-fold domains"/>
    <property type="match status" value="1"/>
</dbReference>
<gene>
    <name evidence="4" type="ORF">LTR78_004787</name>
</gene>
<evidence type="ECO:0000256" key="3">
    <source>
        <dbReference type="ARBA" id="ARBA00023002"/>
    </source>
</evidence>
<dbReference type="Proteomes" id="UP001274830">
    <property type="component" value="Unassembled WGS sequence"/>
</dbReference>
<dbReference type="InterPro" id="IPR036291">
    <property type="entry name" value="NAD(P)-bd_dom_sf"/>
</dbReference>
<dbReference type="GO" id="GO:0005737">
    <property type="term" value="C:cytoplasm"/>
    <property type="evidence" value="ECO:0007669"/>
    <property type="project" value="TreeGrafter"/>
</dbReference>
<comment type="caution">
    <text evidence="4">The sequence shown here is derived from an EMBL/GenBank/DDBJ whole genome shotgun (WGS) entry which is preliminary data.</text>
</comment>
<dbReference type="Gene3D" id="3.40.50.720">
    <property type="entry name" value="NAD(P)-binding Rossmann-like Domain"/>
    <property type="match status" value="1"/>
</dbReference>
<dbReference type="AlphaFoldDB" id="A0AAE0WP38"/>
<comment type="similarity">
    <text evidence="1">Belongs to the short-chain dehydrogenases/reductases (SDR) family.</text>
</comment>
<evidence type="ECO:0000256" key="2">
    <source>
        <dbReference type="ARBA" id="ARBA00022857"/>
    </source>
</evidence>
<keyword evidence="2" id="KW-0521">NADP</keyword>
<dbReference type="PANTHER" id="PTHR44229:SF4">
    <property type="entry name" value="15-HYDROXYPROSTAGLANDIN DEHYDROGENASE [NAD(+)]"/>
    <property type="match status" value="1"/>
</dbReference>
<dbReference type="PRINTS" id="PR00081">
    <property type="entry name" value="GDHRDH"/>
</dbReference>
<dbReference type="PROSITE" id="PS00061">
    <property type="entry name" value="ADH_SHORT"/>
    <property type="match status" value="1"/>
</dbReference>
<proteinExistence type="inferred from homology"/>
<evidence type="ECO:0000313" key="4">
    <source>
        <dbReference type="EMBL" id="KAK3675277.1"/>
    </source>
</evidence>
<name>A0AAE0WP38_9PEZI</name>
<evidence type="ECO:0008006" key="6">
    <source>
        <dbReference type="Google" id="ProtNLM"/>
    </source>
</evidence>
<keyword evidence="5" id="KW-1185">Reference proteome</keyword>
<evidence type="ECO:0000256" key="1">
    <source>
        <dbReference type="ARBA" id="ARBA00006484"/>
    </source>
</evidence>
<dbReference type="Pfam" id="PF00106">
    <property type="entry name" value="adh_short"/>
    <property type="match status" value="1"/>
</dbReference>
<evidence type="ECO:0000313" key="5">
    <source>
        <dbReference type="Proteomes" id="UP001274830"/>
    </source>
</evidence>
<accession>A0AAE0WP38</accession>